<keyword evidence="2 3" id="KW-0808">Transferase</keyword>
<comment type="caution">
    <text evidence="4">The sequence shown here is derived from an EMBL/GenBank/DDBJ whole genome shotgun (WGS) entry which is preliminary data.</text>
</comment>
<evidence type="ECO:0000256" key="1">
    <source>
        <dbReference type="ARBA" id="ARBA00007154"/>
    </source>
</evidence>
<dbReference type="SMART" id="SM00882">
    <property type="entry name" value="CoA_trans"/>
    <property type="match status" value="1"/>
</dbReference>
<dbReference type="PIRSF" id="PIRSF000858">
    <property type="entry name" value="SCOT-t"/>
    <property type="match status" value="1"/>
</dbReference>
<reference evidence="4 5" key="1">
    <citation type="submission" date="2020-03" db="EMBL/GenBank/DDBJ databases">
        <title>WGS of the type strain of Planosporangium spp.</title>
        <authorList>
            <person name="Thawai C."/>
        </authorList>
    </citation>
    <scope>NUCLEOTIDE SEQUENCE [LARGE SCALE GENOMIC DNA]</scope>
    <source>
        <strain evidence="4 5">TBRC 5610</strain>
    </source>
</reference>
<dbReference type="Pfam" id="PF01144">
    <property type="entry name" value="CoA_trans"/>
    <property type="match status" value="1"/>
</dbReference>
<proteinExistence type="inferred from homology"/>
<comment type="similarity">
    <text evidence="1 3">Belongs to the 3-oxoacid CoA-transferase family.</text>
</comment>
<gene>
    <name evidence="4" type="ORF">HC031_27455</name>
</gene>
<dbReference type="PANTHER" id="PTHR43293">
    <property type="entry name" value="ACETATE COA-TRANSFERASE YDIF"/>
    <property type="match status" value="1"/>
</dbReference>
<sequence>MTHADIVDADRAAALIPDGAVVALTGNGGGVLEADEIYAAIERRFLREGHPHGLTLIHALGIGDGEQRGLNRFAYEGLVRRVIGGHWSWSPRMQQLAREGKIEAYALPAGVISALLRESGSNRPGLITRVGLGTFVDPRQQGGRLNDAARDELVSVVEIDGVEYLRYHPLNVDVAIVRGSAADSRGNVSLEDEPALLDSLAAATAAKGRGGKVLCQVKRLSRPGHLDPRLVHLPAPVVDALVVAPAQWQTYASEYDPALSGRHVPTTHATVDGAALMPDVRTIIARRAALEVVAGSTVNVGFGISAQVVDVLEAAGRLEEIDLLIEQGAVGGAPVGGALFGVSKAPFALLPSTNQFDLFAARILDLCVLGMAEVDPVGNVNVSYVGENAVGPGGFIDIAQGATKAVFCGTFTARGLKVAVRDGGLDIVQEGAVPKFVERVRHITYSAQLAREERRSAIYVTERAVFELRPEGLALIEVAPGIDIERDVLSHMDFAPIVDDVRTMPADVFRSGPLNGVAPQLAANASTTAL</sequence>
<evidence type="ECO:0000256" key="2">
    <source>
        <dbReference type="ARBA" id="ARBA00022679"/>
    </source>
</evidence>
<dbReference type="RefSeq" id="WP_167928338.1">
    <property type="nucleotide sequence ID" value="NZ_JAATVY010000030.1"/>
</dbReference>
<evidence type="ECO:0000313" key="5">
    <source>
        <dbReference type="Proteomes" id="UP000722989"/>
    </source>
</evidence>
<dbReference type="GO" id="GO:0016740">
    <property type="term" value="F:transferase activity"/>
    <property type="evidence" value="ECO:0007669"/>
    <property type="project" value="UniProtKB-KW"/>
</dbReference>
<organism evidence="4 5">
    <name type="scientific">Planosporangium thailandense</name>
    <dbReference type="NCBI Taxonomy" id="765197"/>
    <lineage>
        <taxon>Bacteria</taxon>
        <taxon>Bacillati</taxon>
        <taxon>Actinomycetota</taxon>
        <taxon>Actinomycetes</taxon>
        <taxon>Micromonosporales</taxon>
        <taxon>Micromonosporaceae</taxon>
        <taxon>Planosporangium</taxon>
    </lineage>
</organism>
<keyword evidence="5" id="KW-1185">Reference proteome</keyword>
<accession>A0ABX0Y5M2</accession>
<dbReference type="Gene3D" id="3.40.1080.10">
    <property type="entry name" value="Glutaconate Coenzyme A-transferase"/>
    <property type="match status" value="2"/>
</dbReference>
<dbReference type="SUPFAM" id="SSF100950">
    <property type="entry name" value="NagB/RpiA/CoA transferase-like"/>
    <property type="match status" value="2"/>
</dbReference>
<dbReference type="Proteomes" id="UP000722989">
    <property type="component" value="Unassembled WGS sequence"/>
</dbReference>
<evidence type="ECO:0000256" key="3">
    <source>
        <dbReference type="PIRNR" id="PIRNR000858"/>
    </source>
</evidence>
<dbReference type="EMBL" id="JAATVY010000030">
    <property type="protein sequence ID" value="NJC73432.1"/>
    <property type="molecule type" value="Genomic_DNA"/>
</dbReference>
<protein>
    <submittedName>
        <fullName evidence="4">Acyl CoA:acetate/3-ketoacid CoA transferase</fullName>
    </submittedName>
</protein>
<name>A0ABX0Y5M2_9ACTN</name>
<dbReference type="PANTHER" id="PTHR43293:SF1">
    <property type="entry name" value="ACETATE COA-TRANSFERASE YDIF"/>
    <property type="match status" value="1"/>
</dbReference>
<dbReference type="InterPro" id="IPR014388">
    <property type="entry name" value="3-oxoacid_CoA-transferase"/>
</dbReference>
<dbReference type="InterPro" id="IPR037171">
    <property type="entry name" value="NagB/RpiA_transferase-like"/>
</dbReference>
<evidence type="ECO:0000313" key="4">
    <source>
        <dbReference type="EMBL" id="NJC73432.1"/>
    </source>
</evidence>
<dbReference type="InterPro" id="IPR004165">
    <property type="entry name" value="CoA_trans_fam_I"/>
</dbReference>